<dbReference type="GO" id="GO:0004016">
    <property type="term" value="F:adenylate cyclase activity"/>
    <property type="evidence" value="ECO:0007669"/>
    <property type="project" value="UniProtKB-EC"/>
</dbReference>
<gene>
    <name evidence="20" type="ORF">SAMN04488108_1476</name>
</gene>
<dbReference type="RefSeq" id="WP_166669823.1">
    <property type="nucleotide sequence ID" value="NZ_FRXN01000002.1"/>
</dbReference>
<dbReference type="STRING" id="1073327.SAMN04488108_1476"/>
<keyword evidence="10 18" id="KW-1133">Transmembrane helix</keyword>
<keyword evidence="9" id="KW-0460">Magnesium</keyword>
<dbReference type="Pfam" id="PF00211">
    <property type="entry name" value="Guanylate_cyc"/>
    <property type="match status" value="1"/>
</dbReference>
<keyword evidence="11" id="KW-0115">cAMP biosynthesis</keyword>
<dbReference type="InterPro" id="IPR011623">
    <property type="entry name" value="7TMR_DISM_rcpt_extracell_dom1"/>
</dbReference>
<comment type="subunit">
    <text evidence="16">Homodimer. Can also exist as monomer.</text>
</comment>
<feature type="transmembrane region" description="Helical" evidence="18">
    <location>
        <begin position="359"/>
        <end position="379"/>
    </location>
</feature>
<evidence type="ECO:0000256" key="14">
    <source>
        <dbReference type="ARBA" id="ARBA00032597"/>
    </source>
</evidence>
<dbReference type="PROSITE" id="PS00452">
    <property type="entry name" value="GUANYLATE_CYCLASE_1"/>
    <property type="match status" value="1"/>
</dbReference>
<evidence type="ECO:0000256" key="6">
    <source>
        <dbReference type="ARBA" id="ARBA00022723"/>
    </source>
</evidence>
<evidence type="ECO:0000256" key="9">
    <source>
        <dbReference type="ARBA" id="ARBA00022842"/>
    </source>
</evidence>
<feature type="transmembrane region" description="Helical" evidence="18">
    <location>
        <begin position="271"/>
        <end position="291"/>
    </location>
</feature>
<comment type="subcellular location">
    <subcellularLocation>
        <location evidence="2">Membrane</location>
    </subcellularLocation>
</comment>
<evidence type="ECO:0000256" key="2">
    <source>
        <dbReference type="ARBA" id="ARBA00004370"/>
    </source>
</evidence>
<dbReference type="InterPro" id="IPR050401">
    <property type="entry name" value="Cyclic_nucleotide_synthase"/>
</dbReference>
<dbReference type="GO" id="GO:0006171">
    <property type="term" value="P:cAMP biosynthetic process"/>
    <property type="evidence" value="ECO:0007669"/>
    <property type="project" value="UniProtKB-KW"/>
</dbReference>
<feature type="transmembrane region" description="Helical" evidence="18">
    <location>
        <begin position="331"/>
        <end position="353"/>
    </location>
</feature>
<dbReference type="GO" id="GO:0046872">
    <property type="term" value="F:metal ion binding"/>
    <property type="evidence" value="ECO:0007669"/>
    <property type="project" value="UniProtKB-KW"/>
</dbReference>
<accession>A0A1M7ZA06</accession>
<evidence type="ECO:0000256" key="16">
    <source>
        <dbReference type="ARBA" id="ARBA00064436"/>
    </source>
</evidence>
<evidence type="ECO:0000256" key="8">
    <source>
        <dbReference type="ARBA" id="ARBA00022840"/>
    </source>
</evidence>
<dbReference type="GO" id="GO:0005886">
    <property type="term" value="C:plasma membrane"/>
    <property type="evidence" value="ECO:0007669"/>
    <property type="project" value="UniProtKB-ARBA"/>
</dbReference>
<dbReference type="FunFam" id="3.30.70.1230:FF:000033">
    <property type="entry name" value="Adenylate cyclase"/>
    <property type="match status" value="1"/>
</dbReference>
<dbReference type="InterPro" id="IPR029787">
    <property type="entry name" value="Nucleotide_cyclase"/>
</dbReference>
<evidence type="ECO:0000313" key="21">
    <source>
        <dbReference type="Proteomes" id="UP000184609"/>
    </source>
</evidence>
<evidence type="ECO:0000256" key="11">
    <source>
        <dbReference type="ARBA" id="ARBA00022998"/>
    </source>
</evidence>
<feature type="transmembrane region" description="Helical" evidence="18">
    <location>
        <begin position="208"/>
        <end position="228"/>
    </location>
</feature>
<dbReference type="EC" id="4.6.1.1" evidence="3"/>
<dbReference type="Pfam" id="PF07696">
    <property type="entry name" value="7TMR-DISMED2"/>
    <property type="match status" value="1"/>
</dbReference>
<dbReference type="SUPFAM" id="SSF55073">
    <property type="entry name" value="Nucleotide cyclase"/>
    <property type="match status" value="1"/>
</dbReference>
<keyword evidence="12 18" id="KW-0472">Membrane</keyword>
<name>A0A1M7ZA06_9BACT</name>
<sequence length="647" mass="73878">MRIIRLSFFLIFLIGISPRLTAQQLVQIKDGEGIDLGLYLEYFIDESNSLKVEEATGQTYETSNAKILNLANLPFNVWIRFDLQSQTKDEIYLTVDNALLEEIEVYSITDGEIDKTFEGGALRPFHERSIQSENFLMKLPITEGMTSSIYLKVNSKFPLLLPMDIATPPALSKNYQEHNLFWGLYAGTLLFAFLYNLFVFFSVREKRYLYYILYILGSVIFYMGLQGYSFQYLWPNHPILNIRLGFLISLTNIIITIFSMSFLRITKKSKVMYYFGVGTIVAYTLIGIINFTPAYSLGLGLAQLLSLITCIYFITVAVISFFRGIQSAKYYLIGWTIFLVLVSVYILTINGVITGNFFTTHSIFIGHMSEVLLLSFALADQINILKKENETNQKRIILQLEENEKLQLKVTQELEEKVIQRTAEVVREKNEAEYQRKRSDELLLNILPAETAEELKNTGKAKAKHISEVTVIFADIQDFTKLSENLSPSDLVKEINECFSVFDKIMEKYNVEKIKTIGDSYMAAGGLPKPNKTHAKDVINAALEIQEYLLEYKKKKLLKGENPFEMRIGIHTGPVVAGIVGIKKFAYDIWGDTVNLASRMESSGEIGKVNISEATYNHVKDDFNCIYRGKIEAKNKGDIDMYFVEKK</sequence>
<evidence type="ECO:0000256" key="3">
    <source>
        <dbReference type="ARBA" id="ARBA00012201"/>
    </source>
</evidence>
<evidence type="ECO:0000259" key="19">
    <source>
        <dbReference type="PROSITE" id="PS50125"/>
    </source>
</evidence>
<evidence type="ECO:0000256" key="18">
    <source>
        <dbReference type="SAM" id="Phobius"/>
    </source>
</evidence>
<dbReference type="InterPro" id="IPR018297">
    <property type="entry name" value="A/G_cyclase_CS"/>
</dbReference>
<reference evidence="21" key="1">
    <citation type="submission" date="2016-12" db="EMBL/GenBank/DDBJ databases">
        <authorList>
            <person name="Varghese N."/>
            <person name="Submissions S."/>
        </authorList>
    </citation>
    <scope>NUCLEOTIDE SEQUENCE [LARGE SCALE GENOMIC DNA]</scope>
    <source>
        <strain evidence="21">DSM 25035</strain>
    </source>
</reference>
<dbReference type="Gene3D" id="3.30.70.1230">
    <property type="entry name" value="Nucleotide cyclase"/>
    <property type="match status" value="1"/>
</dbReference>
<dbReference type="InterPro" id="IPR011622">
    <property type="entry name" value="7TMR_DISM_rcpt_extracell_dom2"/>
</dbReference>
<keyword evidence="6" id="KW-0479">Metal-binding</keyword>
<evidence type="ECO:0000256" key="4">
    <source>
        <dbReference type="ARBA" id="ARBA00021420"/>
    </source>
</evidence>
<evidence type="ECO:0000256" key="17">
    <source>
        <dbReference type="RuleBase" id="RU000405"/>
    </source>
</evidence>
<keyword evidence="7" id="KW-0547">Nucleotide-binding</keyword>
<dbReference type="Proteomes" id="UP000184609">
    <property type="component" value="Unassembled WGS sequence"/>
</dbReference>
<dbReference type="EMBL" id="FRXN01000002">
    <property type="protein sequence ID" value="SHO61642.1"/>
    <property type="molecule type" value="Genomic_DNA"/>
</dbReference>
<evidence type="ECO:0000256" key="10">
    <source>
        <dbReference type="ARBA" id="ARBA00022989"/>
    </source>
</evidence>
<evidence type="ECO:0000256" key="12">
    <source>
        <dbReference type="ARBA" id="ARBA00023136"/>
    </source>
</evidence>
<feature type="transmembrane region" description="Helical" evidence="18">
    <location>
        <begin position="180"/>
        <end position="201"/>
    </location>
</feature>
<evidence type="ECO:0000256" key="15">
    <source>
        <dbReference type="ARBA" id="ARBA00032637"/>
    </source>
</evidence>
<dbReference type="Pfam" id="PF07695">
    <property type="entry name" value="7TMR-DISM_7TM"/>
    <property type="match status" value="1"/>
</dbReference>
<dbReference type="PANTHER" id="PTHR11920:SF335">
    <property type="entry name" value="GUANYLATE CYCLASE"/>
    <property type="match status" value="1"/>
</dbReference>
<proteinExistence type="inferred from homology"/>
<feature type="domain" description="Guanylate cyclase" evidence="19">
    <location>
        <begin position="470"/>
        <end position="601"/>
    </location>
</feature>
<evidence type="ECO:0000256" key="7">
    <source>
        <dbReference type="ARBA" id="ARBA00022741"/>
    </source>
</evidence>
<evidence type="ECO:0000256" key="5">
    <source>
        <dbReference type="ARBA" id="ARBA00022692"/>
    </source>
</evidence>
<evidence type="ECO:0000256" key="1">
    <source>
        <dbReference type="ARBA" id="ARBA00001593"/>
    </source>
</evidence>
<comment type="similarity">
    <text evidence="17">Belongs to the adenylyl cyclase class-4/guanylyl cyclase family.</text>
</comment>
<dbReference type="SMART" id="SM00044">
    <property type="entry name" value="CYCc"/>
    <property type="match status" value="1"/>
</dbReference>
<feature type="transmembrane region" description="Helical" evidence="18">
    <location>
        <begin position="240"/>
        <end position="259"/>
    </location>
</feature>
<dbReference type="GO" id="GO:0035556">
    <property type="term" value="P:intracellular signal transduction"/>
    <property type="evidence" value="ECO:0007669"/>
    <property type="project" value="InterPro"/>
</dbReference>
<evidence type="ECO:0000256" key="13">
    <source>
        <dbReference type="ARBA" id="ARBA00023239"/>
    </source>
</evidence>
<dbReference type="InterPro" id="IPR001054">
    <property type="entry name" value="A/G_cyclase"/>
</dbReference>
<dbReference type="CDD" id="cd07302">
    <property type="entry name" value="CHD"/>
    <property type="match status" value="1"/>
</dbReference>
<keyword evidence="13 17" id="KW-0456">Lyase</keyword>
<dbReference type="AlphaFoldDB" id="A0A1M7ZA06"/>
<keyword evidence="21" id="KW-1185">Reference proteome</keyword>
<protein>
    <recommendedName>
        <fullName evidence="4">Adenylate cyclase</fullName>
        <ecNumber evidence="3">4.6.1.1</ecNumber>
    </recommendedName>
    <alternativeName>
        <fullName evidence="14">ATP pyrophosphate-lyase</fullName>
    </alternativeName>
    <alternativeName>
        <fullName evidence="15">Adenylyl cyclase</fullName>
    </alternativeName>
</protein>
<organism evidence="20 21">
    <name type="scientific">Algoriphagus zhangzhouensis</name>
    <dbReference type="NCBI Taxonomy" id="1073327"/>
    <lineage>
        <taxon>Bacteria</taxon>
        <taxon>Pseudomonadati</taxon>
        <taxon>Bacteroidota</taxon>
        <taxon>Cytophagia</taxon>
        <taxon>Cytophagales</taxon>
        <taxon>Cyclobacteriaceae</taxon>
        <taxon>Algoriphagus</taxon>
    </lineage>
</organism>
<keyword evidence="5 18" id="KW-0812">Transmembrane</keyword>
<dbReference type="PANTHER" id="PTHR11920">
    <property type="entry name" value="GUANYLYL CYCLASE"/>
    <property type="match status" value="1"/>
</dbReference>
<dbReference type="Gene3D" id="2.60.40.2380">
    <property type="match status" value="1"/>
</dbReference>
<comment type="catalytic activity">
    <reaction evidence="1">
        <text>ATP = 3',5'-cyclic AMP + diphosphate</text>
        <dbReference type="Rhea" id="RHEA:15389"/>
        <dbReference type="ChEBI" id="CHEBI:30616"/>
        <dbReference type="ChEBI" id="CHEBI:33019"/>
        <dbReference type="ChEBI" id="CHEBI:58165"/>
        <dbReference type="EC" id="4.6.1.1"/>
    </reaction>
</comment>
<evidence type="ECO:0000313" key="20">
    <source>
        <dbReference type="EMBL" id="SHO61642.1"/>
    </source>
</evidence>
<feature type="transmembrane region" description="Helical" evidence="18">
    <location>
        <begin position="297"/>
        <end position="319"/>
    </location>
</feature>
<dbReference type="PROSITE" id="PS50125">
    <property type="entry name" value="GUANYLATE_CYCLASE_2"/>
    <property type="match status" value="1"/>
</dbReference>
<dbReference type="GO" id="GO:0005524">
    <property type="term" value="F:ATP binding"/>
    <property type="evidence" value="ECO:0007669"/>
    <property type="project" value="UniProtKB-KW"/>
</dbReference>
<keyword evidence="8" id="KW-0067">ATP-binding</keyword>